<dbReference type="Pfam" id="PF02219">
    <property type="entry name" value="MTHFR"/>
    <property type="match status" value="1"/>
</dbReference>
<accession>A0A6C7E735</accession>
<dbReference type="PANTHER" id="PTHR45754">
    <property type="entry name" value="METHYLENETETRAHYDROFOLATE REDUCTASE"/>
    <property type="match status" value="1"/>
</dbReference>
<comment type="pathway">
    <text evidence="2 8">One-carbon metabolism; tetrahydrofolate interconversion.</text>
</comment>
<reference evidence="9 10" key="1">
    <citation type="journal article" date="2013" name="Int. J. Syst. Evol. Microbiol.">
        <title>Ilumatobacter nonamiense sp. nov. and Ilumatobacter coccineum sp. nov., isolated from seashore sand.</title>
        <authorList>
            <person name="Matsumoto A."/>
            <person name="Kasai H."/>
            <person name="Matsuo Y."/>
            <person name="Shizuri Y."/>
            <person name="Ichikawa N."/>
            <person name="Fujita N."/>
            <person name="Omura S."/>
            <person name="Takahashi Y."/>
        </authorList>
    </citation>
    <scope>NUCLEOTIDE SEQUENCE [LARGE SCALE GENOMIC DNA]</scope>
    <source>
        <strain evidence="10">NBRC 103263 / KCTC 29153 / YM16-304</strain>
    </source>
</reference>
<evidence type="ECO:0000256" key="1">
    <source>
        <dbReference type="ARBA" id="ARBA00001974"/>
    </source>
</evidence>
<keyword evidence="4 8" id="KW-0285">Flavoprotein</keyword>
<dbReference type="GO" id="GO:0009086">
    <property type="term" value="P:methionine biosynthetic process"/>
    <property type="evidence" value="ECO:0007669"/>
    <property type="project" value="TreeGrafter"/>
</dbReference>
<keyword evidence="6 8" id="KW-0560">Oxidoreductase</keyword>
<proteinExistence type="inferred from homology"/>
<dbReference type="GO" id="GO:0071949">
    <property type="term" value="F:FAD binding"/>
    <property type="evidence" value="ECO:0007669"/>
    <property type="project" value="TreeGrafter"/>
</dbReference>
<evidence type="ECO:0000256" key="5">
    <source>
        <dbReference type="ARBA" id="ARBA00022827"/>
    </source>
</evidence>
<organism evidence="9 10">
    <name type="scientific">Ilumatobacter coccineus (strain NBRC 103263 / KCTC 29153 / YM16-304)</name>
    <dbReference type="NCBI Taxonomy" id="1313172"/>
    <lineage>
        <taxon>Bacteria</taxon>
        <taxon>Bacillati</taxon>
        <taxon>Actinomycetota</taxon>
        <taxon>Acidimicrobiia</taxon>
        <taxon>Acidimicrobiales</taxon>
        <taxon>Ilumatobacteraceae</taxon>
        <taxon>Ilumatobacter</taxon>
    </lineage>
</organism>
<evidence type="ECO:0000313" key="9">
    <source>
        <dbReference type="EMBL" id="BAN01039.1"/>
    </source>
</evidence>
<dbReference type="RefSeq" id="WP_015440287.1">
    <property type="nucleotide sequence ID" value="NC_020520.1"/>
</dbReference>
<dbReference type="GO" id="GO:0106312">
    <property type="term" value="F:methylenetetrahydrofolate reductase (NADH) activity"/>
    <property type="evidence" value="ECO:0007669"/>
    <property type="project" value="UniProtKB-EC"/>
</dbReference>
<evidence type="ECO:0000313" key="10">
    <source>
        <dbReference type="Proteomes" id="UP000011863"/>
    </source>
</evidence>
<dbReference type="GO" id="GO:0035999">
    <property type="term" value="P:tetrahydrofolate interconversion"/>
    <property type="evidence" value="ECO:0007669"/>
    <property type="project" value="UniProtKB-UniPathway"/>
</dbReference>
<keyword evidence="5 8" id="KW-0274">FAD</keyword>
<gene>
    <name evidence="9" type="primary">metF</name>
    <name evidence="9" type="ORF">YM304_07250</name>
</gene>
<comment type="similarity">
    <text evidence="3 8">Belongs to the methylenetetrahydrofolate reductase family.</text>
</comment>
<dbReference type="SUPFAM" id="SSF51730">
    <property type="entry name" value="FAD-linked oxidoreductase"/>
    <property type="match status" value="1"/>
</dbReference>
<dbReference type="KEGG" id="aym:YM304_07250"/>
<evidence type="ECO:0000256" key="3">
    <source>
        <dbReference type="ARBA" id="ARBA00006743"/>
    </source>
</evidence>
<name>A0A6C7E735_ILUCY</name>
<comment type="cofactor">
    <cofactor evidence="1 8">
        <name>FAD</name>
        <dbReference type="ChEBI" id="CHEBI:57692"/>
    </cofactor>
</comment>
<dbReference type="PANTHER" id="PTHR45754:SF3">
    <property type="entry name" value="METHYLENETETRAHYDROFOLATE REDUCTASE (NADPH)"/>
    <property type="match status" value="1"/>
</dbReference>
<keyword evidence="10" id="KW-1185">Reference proteome</keyword>
<dbReference type="AlphaFoldDB" id="A0A6C7E735"/>
<dbReference type="OrthoDB" id="9812555at2"/>
<dbReference type="InterPro" id="IPR003171">
    <property type="entry name" value="Mehydrof_redctse-like"/>
</dbReference>
<dbReference type="CDD" id="cd00537">
    <property type="entry name" value="MTHFR"/>
    <property type="match status" value="1"/>
</dbReference>
<dbReference type="UniPathway" id="UPA00193"/>
<dbReference type="EMBL" id="AP012057">
    <property type="protein sequence ID" value="BAN01039.1"/>
    <property type="molecule type" value="Genomic_DNA"/>
</dbReference>
<evidence type="ECO:0000256" key="2">
    <source>
        <dbReference type="ARBA" id="ARBA00004777"/>
    </source>
</evidence>
<evidence type="ECO:0000256" key="8">
    <source>
        <dbReference type="RuleBase" id="RU003862"/>
    </source>
</evidence>
<dbReference type="InterPro" id="IPR029041">
    <property type="entry name" value="FAD-linked_oxidoreductase-like"/>
</dbReference>
<protein>
    <recommendedName>
        <fullName evidence="8">Methylenetetrahydrofolate reductase</fullName>
    </recommendedName>
</protein>
<dbReference type="GO" id="GO:0005829">
    <property type="term" value="C:cytosol"/>
    <property type="evidence" value="ECO:0007669"/>
    <property type="project" value="TreeGrafter"/>
</dbReference>
<dbReference type="Gene3D" id="3.20.20.220">
    <property type="match status" value="1"/>
</dbReference>
<evidence type="ECO:0000256" key="6">
    <source>
        <dbReference type="ARBA" id="ARBA00023002"/>
    </source>
</evidence>
<comment type="catalytic activity">
    <reaction evidence="7">
        <text>(6S)-5-methyl-5,6,7,8-tetrahydrofolate + NAD(+) = (6R)-5,10-methylene-5,6,7,8-tetrahydrofolate + NADH + H(+)</text>
        <dbReference type="Rhea" id="RHEA:19821"/>
        <dbReference type="ChEBI" id="CHEBI:15378"/>
        <dbReference type="ChEBI" id="CHEBI:15636"/>
        <dbReference type="ChEBI" id="CHEBI:18608"/>
        <dbReference type="ChEBI" id="CHEBI:57540"/>
        <dbReference type="ChEBI" id="CHEBI:57945"/>
        <dbReference type="EC" id="1.5.1.54"/>
    </reaction>
    <physiologicalReaction direction="right-to-left" evidence="7">
        <dbReference type="Rhea" id="RHEA:19823"/>
    </physiologicalReaction>
</comment>
<dbReference type="Proteomes" id="UP000011863">
    <property type="component" value="Chromosome"/>
</dbReference>
<sequence length="285" mass="30961">MARIGDLLAAKRTLSFEFFPPKTNQARLTLGKTVGDLEALEPDFVSITYGAGGSDRHRTGDVVGWMRDETTLEPMAHLTCQGHTRTEVASLLVDYRKRGVANILALGGDAPADGTAGKSDYTYALDLLHDVAASQSFSIGVAAHPEVHPRSESRAADRRHLADKMRLADFAITQFFFEVEHYERLVDEMAALGIDKPIVPGIMPITNKAQISRMAEMSGAALPTWLVDRLGYVDDPVHVRRLGIELASKLCNDLIAAGAPGLHIYTLNRSATAKEIVANLELATV</sequence>
<evidence type="ECO:0000256" key="4">
    <source>
        <dbReference type="ARBA" id="ARBA00022630"/>
    </source>
</evidence>
<evidence type="ECO:0000256" key="7">
    <source>
        <dbReference type="ARBA" id="ARBA00048628"/>
    </source>
</evidence>